<organism evidence="2 3">
    <name type="scientific">Peptostreptococcus equinus</name>
    <dbReference type="NCBI Taxonomy" id="3003601"/>
    <lineage>
        <taxon>Bacteria</taxon>
        <taxon>Bacillati</taxon>
        <taxon>Bacillota</taxon>
        <taxon>Clostridia</taxon>
        <taxon>Peptostreptococcales</taxon>
        <taxon>Peptostreptococcaceae</taxon>
        <taxon>Peptostreptococcus</taxon>
    </lineage>
</organism>
<evidence type="ECO:0000256" key="1">
    <source>
        <dbReference type="SAM" id="Phobius"/>
    </source>
</evidence>
<keyword evidence="3" id="KW-1185">Reference proteome</keyword>
<sequence>MADNKNKTINFAERKKAINSKQAKAKTPVQDNRIIQYDINRMREQINQQTKSKIKKKEQSHNFRLWVKIVYGLLILAIGILLSFKIFNFNSLIKPKGLPDKFVEMPTKLSTEDTIKYEELAEDKINEVINVSGNIDVITTSIHKNNNIIFSNGYFTYPDESQKIFFDAKFKDEKITSLIVNGYELLK</sequence>
<dbReference type="Proteomes" id="UP001164187">
    <property type="component" value="Chromosome"/>
</dbReference>
<name>A0ABY7JUB0_9FIRM</name>
<feature type="transmembrane region" description="Helical" evidence="1">
    <location>
        <begin position="65"/>
        <end position="87"/>
    </location>
</feature>
<proteinExistence type="predicted"/>
<protein>
    <submittedName>
        <fullName evidence="2">Uncharacterized protein</fullName>
    </submittedName>
</protein>
<keyword evidence="1" id="KW-1133">Transmembrane helix</keyword>
<keyword evidence="1" id="KW-0472">Membrane</keyword>
<keyword evidence="1" id="KW-0812">Transmembrane</keyword>
<reference evidence="2" key="1">
    <citation type="submission" date="2022-12" db="EMBL/GenBank/DDBJ databases">
        <title>Peptostreptococcus.</title>
        <authorList>
            <person name="Lee S.H."/>
        </authorList>
    </citation>
    <scope>NUCLEOTIDE SEQUENCE</scope>
    <source>
        <strain evidence="2">CBA3647</strain>
    </source>
</reference>
<dbReference type="EMBL" id="CP114052">
    <property type="protein sequence ID" value="WAW15678.1"/>
    <property type="molecule type" value="Genomic_DNA"/>
</dbReference>
<evidence type="ECO:0000313" key="2">
    <source>
        <dbReference type="EMBL" id="WAW15678.1"/>
    </source>
</evidence>
<gene>
    <name evidence="2" type="ORF">O0R46_04310</name>
</gene>
<accession>A0ABY7JUB0</accession>
<dbReference type="RefSeq" id="WP_269312355.1">
    <property type="nucleotide sequence ID" value="NZ_CP114052.1"/>
</dbReference>
<evidence type="ECO:0000313" key="3">
    <source>
        <dbReference type="Proteomes" id="UP001164187"/>
    </source>
</evidence>